<evidence type="ECO:0000256" key="1">
    <source>
        <dbReference type="SAM" id="MobiDB-lite"/>
    </source>
</evidence>
<reference evidence="3" key="1">
    <citation type="submission" date="2023-07" db="EMBL/GenBank/DDBJ databases">
        <title>30 novel species of actinomycetes from the DSMZ collection.</title>
        <authorList>
            <person name="Nouioui I."/>
        </authorList>
    </citation>
    <scope>NUCLEOTIDE SEQUENCE [LARGE SCALE GENOMIC DNA]</scope>
    <source>
        <strain evidence="3">DSM 45834</strain>
    </source>
</reference>
<dbReference type="EMBL" id="JAVREJ010000033">
    <property type="protein sequence ID" value="MDT0353474.1"/>
    <property type="molecule type" value="Genomic_DNA"/>
</dbReference>
<evidence type="ECO:0000313" key="2">
    <source>
        <dbReference type="EMBL" id="MDT0353474.1"/>
    </source>
</evidence>
<keyword evidence="3" id="KW-1185">Reference proteome</keyword>
<feature type="region of interest" description="Disordered" evidence="1">
    <location>
        <begin position="91"/>
        <end position="110"/>
    </location>
</feature>
<proteinExistence type="predicted"/>
<name>A0ABU2NJT7_9PSEU</name>
<comment type="caution">
    <text evidence="2">The sequence shown here is derived from an EMBL/GenBank/DDBJ whole genome shotgun (WGS) entry which is preliminary data.</text>
</comment>
<dbReference type="Proteomes" id="UP001183202">
    <property type="component" value="Unassembled WGS sequence"/>
</dbReference>
<sequence length="287" mass="30688">MRSRMPKTREAAAARARRPHVSPTSLPDAFAHLQHAAGNRAVAEMVARAGVVKGQAPPDGLNAVQARSAGAAGYTGVKNSAAFVNVDLTTSIDRSSSKPGQAYVTVDQPQDSPDAVHEALYLLPGDHRHGTRTYTDKGRTYTPYTRVDNDTSDLIRAGEQEHLDDARRAYDLSYGLILATLRGMAGRRFGPAATPSAAEALARAEFDKQLPPALSVSQPAYRGVWITVLDALLKQTKARDAKGWHNLANGTMATEGGKWVYPLEQTGTTKIGSVASDQVVNYPTASP</sequence>
<accession>A0ABU2NJT7</accession>
<evidence type="ECO:0000313" key="3">
    <source>
        <dbReference type="Proteomes" id="UP001183202"/>
    </source>
</evidence>
<dbReference type="RefSeq" id="WP_311559987.1">
    <property type="nucleotide sequence ID" value="NZ_JAVREJ010000033.1"/>
</dbReference>
<feature type="region of interest" description="Disordered" evidence="1">
    <location>
        <begin position="1"/>
        <end position="26"/>
    </location>
</feature>
<protein>
    <submittedName>
        <fullName evidence="2">Uncharacterized protein</fullName>
    </submittedName>
</protein>
<organism evidence="2 3">
    <name type="scientific">Pseudonocardia charpentierae</name>
    <dbReference type="NCBI Taxonomy" id="3075545"/>
    <lineage>
        <taxon>Bacteria</taxon>
        <taxon>Bacillati</taxon>
        <taxon>Actinomycetota</taxon>
        <taxon>Actinomycetes</taxon>
        <taxon>Pseudonocardiales</taxon>
        <taxon>Pseudonocardiaceae</taxon>
        <taxon>Pseudonocardia</taxon>
    </lineage>
</organism>
<gene>
    <name evidence="2" type="ORF">RM445_28645</name>
</gene>